<dbReference type="Pfam" id="PF20126">
    <property type="entry name" value="TumE"/>
    <property type="match status" value="1"/>
</dbReference>
<dbReference type="EMBL" id="ANKQ01000001">
    <property type="protein sequence ID" value="ELP56195.1"/>
    <property type="molecule type" value="Genomic_DNA"/>
</dbReference>
<evidence type="ECO:0000313" key="2">
    <source>
        <dbReference type="Proteomes" id="UP000010932"/>
    </source>
</evidence>
<accession>L7E9R5</accession>
<dbReference type="PATRIC" id="fig|1134457.3.peg.486"/>
<proteinExistence type="predicted"/>
<name>L7E9R5_MICAE</name>
<dbReference type="Proteomes" id="UP000010932">
    <property type="component" value="Unassembled WGS sequence"/>
</dbReference>
<dbReference type="InterPro" id="IPR045397">
    <property type="entry name" value="TumE-like"/>
</dbReference>
<dbReference type="AlphaFoldDB" id="L7E9R5"/>
<organism evidence="1 2">
    <name type="scientific">Microcystis aeruginosa TAIHU98</name>
    <dbReference type="NCBI Taxonomy" id="1134457"/>
    <lineage>
        <taxon>Bacteria</taxon>
        <taxon>Bacillati</taxon>
        <taxon>Cyanobacteriota</taxon>
        <taxon>Cyanophyceae</taxon>
        <taxon>Oscillatoriophycideae</taxon>
        <taxon>Chroococcales</taxon>
        <taxon>Microcystaceae</taxon>
        <taxon>Microcystis</taxon>
    </lineage>
</organism>
<comment type="caution">
    <text evidence="1">The sequence shown here is derived from an EMBL/GenBank/DDBJ whole genome shotgun (WGS) entry which is preliminary data.</text>
</comment>
<sequence length="169" mass="20004">MEIADYIRKVKRKLSESSIVNSFTIVDERILFDRGYFRARVLLTNGDFLEIAEAFTSIDQRIVTISYRYQWMDASKQKLRKRWDNVEHFPDLPNFPDHVHVGDELNVQPGESRNILQIITVIERESETNSYNSPNPEQVARIIRLEDKYLTISRNIDRLRIKRVVFSCI</sequence>
<protein>
    <submittedName>
        <fullName evidence="1">Uncharacterized protein</fullName>
    </submittedName>
</protein>
<gene>
    <name evidence="1" type="ORF">O53_797</name>
</gene>
<reference evidence="1 2" key="1">
    <citation type="journal article" date="2013" name="Genome Announc.">
        <title>Whole-Genome Sequence of Microcystis aeruginosa TAIHU98, a Nontoxic Bloom-Forming Strain Isolated from Taihu Lake, China.</title>
        <authorList>
            <person name="Yang C."/>
            <person name="Zhang W."/>
            <person name="Ren M."/>
            <person name="Song L."/>
            <person name="Li T."/>
            <person name="Zhao J."/>
        </authorList>
    </citation>
    <scope>NUCLEOTIDE SEQUENCE [LARGE SCALE GENOMIC DNA]</scope>
    <source>
        <strain evidence="1 2">TAIHU98</strain>
    </source>
</reference>
<evidence type="ECO:0000313" key="1">
    <source>
        <dbReference type="EMBL" id="ELP56195.1"/>
    </source>
</evidence>